<dbReference type="EMBL" id="JAPQKO010000006">
    <property type="protein sequence ID" value="KAJ5155918.1"/>
    <property type="molecule type" value="Genomic_DNA"/>
</dbReference>
<evidence type="ECO:0000256" key="2">
    <source>
        <dbReference type="ARBA" id="ARBA00009610"/>
    </source>
</evidence>
<accession>A0A9W9HQ86</accession>
<organism evidence="5 6">
    <name type="scientific">Penicillium capsulatum</name>
    <dbReference type="NCBI Taxonomy" id="69766"/>
    <lineage>
        <taxon>Eukaryota</taxon>
        <taxon>Fungi</taxon>
        <taxon>Dikarya</taxon>
        <taxon>Ascomycota</taxon>
        <taxon>Pezizomycotina</taxon>
        <taxon>Eurotiomycetes</taxon>
        <taxon>Eurotiomycetidae</taxon>
        <taxon>Eurotiales</taxon>
        <taxon>Aspergillaceae</taxon>
        <taxon>Penicillium</taxon>
    </lineage>
</organism>
<keyword evidence="3" id="KW-0472">Membrane</keyword>
<dbReference type="Proteomes" id="UP001146351">
    <property type="component" value="Unassembled WGS sequence"/>
</dbReference>
<reference evidence="5" key="1">
    <citation type="submission" date="2022-11" db="EMBL/GenBank/DDBJ databases">
        <authorList>
            <person name="Petersen C."/>
        </authorList>
    </citation>
    <scope>NUCLEOTIDE SEQUENCE</scope>
    <source>
        <strain evidence="5">IBT 21917</strain>
    </source>
</reference>
<feature type="domain" description="Phosphatidylinositol N-acetylglucosaminyltransferase subunit H conserved" evidence="4">
    <location>
        <begin position="114"/>
        <end position="179"/>
    </location>
</feature>
<protein>
    <recommendedName>
        <fullName evidence="4">Phosphatidylinositol N-acetylglucosaminyltransferase subunit H conserved domain-containing protein</fullName>
    </recommendedName>
</protein>
<dbReference type="InterPro" id="IPR019328">
    <property type="entry name" value="PIGH-H_dom"/>
</dbReference>
<gene>
    <name evidence="5" type="ORF">N7492_008721</name>
</gene>
<feature type="transmembrane region" description="Helical" evidence="3">
    <location>
        <begin position="32"/>
        <end position="57"/>
    </location>
</feature>
<dbReference type="OrthoDB" id="6256716at2759"/>
<evidence type="ECO:0000259" key="4">
    <source>
        <dbReference type="Pfam" id="PF10181"/>
    </source>
</evidence>
<proteinExistence type="inferred from homology"/>
<evidence type="ECO:0000256" key="1">
    <source>
        <dbReference type="ARBA" id="ARBA00004687"/>
    </source>
</evidence>
<dbReference type="PANTHER" id="PTHR15231">
    <property type="entry name" value="PHOSPHATIDYLINOSITOL N-ACETYLGLUCOSAMINYLTRANSFERASE SUBUNIT H"/>
    <property type="match status" value="1"/>
</dbReference>
<dbReference type="GO" id="GO:0006506">
    <property type="term" value="P:GPI anchor biosynthetic process"/>
    <property type="evidence" value="ECO:0007669"/>
    <property type="project" value="InterPro"/>
</dbReference>
<sequence>MPGRLRFRRPSPTTVNFTVSDAPRRSSPPAKIFFGIQILLRAVLFCCVILVLVARLWRSYFDHDDGLIRWQEVWGSPLGSHVCQLVDTYNPWTLGIISALVVYGVFRRGYTEESLLVIRGFGIQTSTSSSTYLSTAATRFIPTTQIQDIVIHEAFKGFEVRFYLVVIVEGEADVLVVFPHMLPRREILEEVWRGSRHCLYDAKS</sequence>
<dbReference type="GO" id="GO:0000506">
    <property type="term" value="C:glycosylphosphatidylinositol-N-acetylglucosaminyltransferase (GPI-GnT) complex"/>
    <property type="evidence" value="ECO:0007669"/>
    <property type="project" value="InterPro"/>
</dbReference>
<feature type="transmembrane region" description="Helical" evidence="3">
    <location>
        <begin position="89"/>
        <end position="106"/>
    </location>
</feature>
<dbReference type="Pfam" id="PF10181">
    <property type="entry name" value="PIG-H"/>
    <property type="match status" value="1"/>
</dbReference>
<keyword evidence="6" id="KW-1185">Reference proteome</keyword>
<name>A0A9W9HQ86_9EURO</name>
<dbReference type="PANTHER" id="PTHR15231:SF1">
    <property type="entry name" value="PHOSPHATIDYLINOSITOL N-ACETYLGLUCOSAMINYLTRANSFERASE SUBUNIT H"/>
    <property type="match status" value="1"/>
</dbReference>
<reference evidence="5" key="2">
    <citation type="journal article" date="2023" name="IMA Fungus">
        <title>Comparative genomic study of the Penicillium genus elucidates a diverse pangenome and 15 lateral gene transfer events.</title>
        <authorList>
            <person name="Petersen C."/>
            <person name="Sorensen T."/>
            <person name="Nielsen M.R."/>
            <person name="Sondergaard T.E."/>
            <person name="Sorensen J.L."/>
            <person name="Fitzpatrick D.A."/>
            <person name="Frisvad J.C."/>
            <person name="Nielsen K.L."/>
        </authorList>
    </citation>
    <scope>NUCLEOTIDE SEQUENCE</scope>
    <source>
        <strain evidence="5">IBT 21917</strain>
    </source>
</reference>
<evidence type="ECO:0000313" key="6">
    <source>
        <dbReference type="Proteomes" id="UP001146351"/>
    </source>
</evidence>
<keyword evidence="3" id="KW-0812">Transmembrane</keyword>
<dbReference type="InterPro" id="IPR044215">
    <property type="entry name" value="PIG-H"/>
</dbReference>
<comment type="caution">
    <text evidence="5">The sequence shown here is derived from an EMBL/GenBank/DDBJ whole genome shotgun (WGS) entry which is preliminary data.</text>
</comment>
<comment type="pathway">
    <text evidence="1">Glycolipid biosynthesis; glycosylphosphatidylinositol-anchor biosynthesis.</text>
</comment>
<dbReference type="AlphaFoldDB" id="A0A9W9HQ86"/>
<keyword evidence="3" id="KW-1133">Transmembrane helix</keyword>
<evidence type="ECO:0000313" key="5">
    <source>
        <dbReference type="EMBL" id="KAJ5155918.1"/>
    </source>
</evidence>
<comment type="similarity">
    <text evidence="2">Belongs to the PIGH family.</text>
</comment>
<evidence type="ECO:0000256" key="3">
    <source>
        <dbReference type="SAM" id="Phobius"/>
    </source>
</evidence>